<reference evidence="2" key="1">
    <citation type="submission" date="2020-07" db="EMBL/GenBank/DDBJ databases">
        <title>Genome sequence and genetic diversity analysis of an under-domesticated orphan crop, white fonio (Digitaria exilis).</title>
        <authorList>
            <person name="Bennetzen J.L."/>
            <person name="Chen S."/>
            <person name="Ma X."/>
            <person name="Wang X."/>
            <person name="Yssel A.E.J."/>
            <person name="Chaluvadi S.R."/>
            <person name="Johnson M."/>
            <person name="Gangashetty P."/>
            <person name="Hamidou F."/>
            <person name="Sanogo M.D."/>
            <person name="Zwaenepoel A."/>
            <person name="Wallace J."/>
            <person name="Van De Peer Y."/>
            <person name="Van Deynze A."/>
        </authorList>
    </citation>
    <scope>NUCLEOTIDE SEQUENCE</scope>
    <source>
        <tissue evidence="2">Leaves</tissue>
    </source>
</reference>
<evidence type="ECO:0000313" key="3">
    <source>
        <dbReference type="Proteomes" id="UP000636709"/>
    </source>
</evidence>
<feature type="compositionally biased region" description="Low complexity" evidence="1">
    <location>
        <begin position="183"/>
        <end position="199"/>
    </location>
</feature>
<evidence type="ECO:0000256" key="1">
    <source>
        <dbReference type="SAM" id="MobiDB-lite"/>
    </source>
</evidence>
<dbReference type="AlphaFoldDB" id="A0A835AXA7"/>
<dbReference type="EMBL" id="JACEFO010002177">
    <property type="protein sequence ID" value="KAF8675905.1"/>
    <property type="molecule type" value="Genomic_DNA"/>
</dbReference>
<feature type="compositionally biased region" description="Basic and acidic residues" evidence="1">
    <location>
        <begin position="166"/>
        <end position="182"/>
    </location>
</feature>
<name>A0A835AXA7_9POAL</name>
<gene>
    <name evidence="2" type="ORF">HU200_047402</name>
</gene>
<feature type="compositionally biased region" description="Low complexity" evidence="1">
    <location>
        <begin position="22"/>
        <end position="34"/>
    </location>
</feature>
<comment type="caution">
    <text evidence="2">The sequence shown here is derived from an EMBL/GenBank/DDBJ whole genome shotgun (WGS) entry which is preliminary data.</text>
</comment>
<keyword evidence="3" id="KW-1185">Reference proteome</keyword>
<feature type="compositionally biased region" description="Low complexity" evidence="1">
    <location>
        <begin position="94"/>
        <end position="110"/>
    </location>
</feature>
<protein>
    <submittedName>
        <fullName evidence="2">Uncharacterized protein</fullName>
    </submittedName>
</protein>
<feature type="region of interest" description="Disordered" evidence="1">
    <location>
        <begin position="160"/>
        <end position="199"/>
    </location>
</feature>
<proteinExistence type="predicted"/>
<sequence length="266" mass="28416">MYMTSPSPPHAAGMTPAPMDTASSARSTRQSAAAHSRRAAYPHPLPLQYARHTFSSTSFLPPPPPPPLATAALGRSHSSAMRTRPEAISRTSDAVGAASSSSRAGHARGSTWNASVPVSRAPRPTWRWRPAMAAARAVRSRETAVMRPFLPARCCFGGGGGGLGEGDTKSSERKDGQVEEKAMAASSSSSASEPLPEPSSMPGVAPWLLLLPRMGHLKFLREKEKEDSWGLLDMMVLMVSCCDGECVSRITVVSPRAGRRWRLCIL</sequence>
<accession>A0A835AXA7</accession>
<organism evidence="2 3">
    <name type="scientific">Digitaria exilis</name>
    <dbReference type="NCBI Taxonomy" id="1010633"/>
    <lineage>
        <taxon>Eukaryota</taxon>
        <taxon>Viridiplantae</taxon>
        <taxon>Streptophyta</taxon>
        <taxon>Embryophyta</taxon>
        <taxon>Tracheophyta</taxon>
        <taxon>Spermatophyta</taxon>
        <taxon>Magnoliopsida</taxon>
        <taxon>Liliopsida</taxon>
        <taxon>Poales</taxon>
        <taxon>Poaceae</taxon>
        <taxon>PACMAD clade</taxon>
        <taxon>Panicoideae</taxon>
        <taxon>Panicodae</taxon>
        <taxon>Paniceae</taxon>
        <taxon>Anthephorinae</taxon>
        <taxon>Digitaria</taxon>
    </lineage>
</organism>
<feature type="region of interest" description="Disordered" evidence="1">
    <location>
        <begin position="1"/>
        <end position="118"/>
    </location>
</feature>
<dbReference type="Proteomes" id="UP000636709">
    <property type="component" value="Unassembled WGS sequence"/>
</dbReference>
<evidence type="ECO:0000313" key="2">
    <source>
        <dbReference type="EMBL" id="KAF8675905.1"/>
    </source>
</evidence>